<dbReference type="GO" id="GO:0003700">
    <property type="term" value="F:DNA-binding transcription factor activity"/>
    <property type="evidence" value="ECO:0007669"/>
    <property type="project" value="InterPro"/>
</dbReference>
<gene>
    <name evidence="6" type="ORF">ABV408_06265</name>
</gene>
<evidence type="ECO:0000259" key="5">
    <source>
        <dbReference type="PROSITE" id="PS50931"/>
    </source>
</evidence>
<organism evidence="6">
    <name type="scientific">Salinicola endophyticus</name>
    <dbReference type="NCBI Taxonomy" id="1949083"/>
    <lineage>
        <taxon>Bacteria</taxon>
        <taxon>Pseudomonadati</taxon>
        <taxon>Pseudomonadota</taxon>
        <taxon>Gammaproteobacteria</taxon>
        <taxon>Oceanospirillales</taxon>
        <taxon>Halomonadaceae</taxon>
        <taxon>Salinicola</taxon>
    </lineage>
</organism>
<dbReference type="PROSITE" id="PS50931">
    <property type="entry name" value="HTH_LYSR"/>
    <property type="match status" value="1"/>
</dbReference>
<dbReference type="Pfam" id="PF00126">
    <property type="entry name" value="HTH_1"/>
    <property type="match status" value="1"/>
</dbReference>
<sequence length="320" mass="34925">MPRVTLLQWQMLAAVADHGGFAKAAEAIHKSPSTLNHAIHKIEEQLGVRLFEPKGRQVVLTEAGEMLLRRARQLIENAALLEDVAERLAGGLEAEITLAVDQIFPGCALAEALTRFSAAYPHVRVQLHETVLNGAVEMLYESRADLIISGFSPQGFLGQPLVDIPFIAVAHPEHPLHSLGRALDLRDLEGHRQLVVRDSAVRHRLDAGWLKAEQRWTLSHLSTSIDMLERGLGFAWVPQTRIQAALDGGRLKALPLRVGGIRYASLQIVHRDIDGAGPATQALAQALIEATVTSCRDAEQLLLQEDAGAHQVPLADQTAH</sequence>
<feature type="domain" description="HTH lysR-type" evidence="5">
    <location>
        <begin position="4"/>
        <end position="61"/>
    </location>
</feature>
<dbReference type="InterPro" id="IPR005119">
    <property type="entry name" value="LysR_subst-bd"/>
</dbReference>
<evidence type="ECO:0000256" key="3">
    <source>
        <dbReference type="ARBA" id="ARBA00023125"/>
    </source>
</evidence>
<proteinExistence type="inferred from homology"/>
<dbReference type="EMBL" id="CP159578">
    <property type="protein sequence ID" value="XCJ80784.1"/>
    <property type="molecule type" value="Genomic_DNA"/>
</dbReference>
<reference evidence="6" key="1">
    <citation type="submission" date="2024-06" db="EMBL/GenBank/DDBJ databases">
        <title>Complete genome of Salinicola endophyticus HNIBRBA4755.</title>
        <authorList>
            <person name="Shin S.Y."/>
            <person name="Kang H."/>
            <person name="Song J."/>
        </authorList>
    </citation>
    <scope>NUCLEOTIDE SEQUENCE</scope>
    <source>
        <strain evidence="6">HNIBRBA4755</strain>
    </source>
</reference>
<evidence type="ECO:0000256" key="1">
    <source>
        <dbReference type="ARBA" id="ARBA00009437"/>
    </source>
</evidence>
<dbReference type="SUPFAM" id="SSF53850">
    <property type="entry name" value="Periplasmic binding protein-like II"/>
    <property type="match status" value="1"/>
</dbReference>
<dbReference type="Gene3D" id="3.40.190.290">
    <property type="match status" value="1"/>
</dbReference>
<name>A0AB74UB05_9GAMM</name>
<comment type="similarity">
    <text evidence="1">Belongs to the LysR transcriptional regulatory family.</text>
</comment>
<evidence type="ECO:0000256" key="4">
    <source>
        <dbReference type="ARBA" id="ARBA00023163"/>
    </source>
</evidence>
<dbReference type="FunFam" id="1.10.10.10:FF:000001">
    <property type="entry name" value="LysR family transcriptional regulator"/>
    <property type="match status" value="1"/>
</dbReference>
<evidence type="ECO:0000256" key="2">
    <source>
        <dbReference type="ARBA" id="ARBA00023015"/>
    </source>
</evidence>
<dbReference type="AlphaFoldDB" id="A0AB74UB05"/>
<dbReference type="InterPro" id="IPR000847">
    <property type="entry name" value="LysR_HTH_N"/>
</dbReference>
<accession>A0AB74UB05</accession>
<protein>
    <submittedName>
        <fullName evidence="6">LysR family transcriptional regulator</fullName>
    </submittedName>
</protein>
<dbReference type="GO" id="GO:0000976">
    <property type="term" value="F:transcription cis-regulatory region binding"/>
    <property type="evidence" value="ECO:0007669"/>
    <property type="project" value="TreeGrafter"/>
</dbReference>
<dbReference type="RefSeq" id="WP_353981592.1">
    <property type="nucleotide sequence ID" value="NZ_CP159578.1"/>
</dbReference>
<evidence type="ECO:0000313" key="6">
    <source>
        <dbReference type="EMBL" id="XCJ80784.1"/>
    </source>
</evidence>
<dbReference type="Pfam" id="PF03466">
    <property type="entry name" value="LysR_substrate"/>
    <property type="match status" value="1"/>
</dbReference>
<dbReference type="InterPro" id="IPR036390">
    <property type="entry name" value="WH_DNA-bd_sf"/>
</dbReference>
<dbReference type="SUPFAM" id="SSF46785">
    <property type="entry name" value="Winged helix' DNA-binding domain"/>
    <property type="match status" value="1"/>
</dbReference>
<dbReference type="PANTHER" id="PTHR30126">
    <property type="entry name" value="HTH-TYPE TRANSCRIPTIONAL REGULATOR"/>
    <property type="match status" value="1"/>
</dbReference>
<dbReference type="Gene3D" id="1.10.10.10">
    <property type="entry name" value="Winged helix-like DNA-binding domain superfamily/Winged helix DNA-binding domain"/>
    <property type="match status" value="1"/>
</dbReference>
<dbReference type="PANTHER" id="PTHR30126:SF88">
    <property type="entry name" value="TRANSCRIPTIONAL REGULATOR-RELATED"/>
    <property type="match status" value="1"/>
</dbReference>
<keyword evidence="4" id="KW-0804">Transcription</keyword>
<keyword evidence="3" id="KW-0238">DNA-binding</keyword>
<keyword evidence="2" id="KW-0805">Transcription regulation</keyword>
<dbReference type="InterPro" id="IPR036388">
    <property type="entry name" value="WH-like_DNA-bd_sf"/>
</dbReference>